<dbReference type="PRINTS" id="PR00080">
    <property type="entry name" value="SDRFAMILY"/>
</dbReference>
<gene>
    <name evidence="4" type="ordered locus">CNE_BB1p02650</name>
</gene>
<dbReference type="AlphaFoldDB" id="F8GWB4"/>
<dbReference type="HOGENOM" id="CLU_010194_2_9_4"/>
<proteinExistence type="inferred from homology"/>
<reference evidence="4 5" key="1">
    <citation type="journal article" date="2011" name="J. Bacteriol.">
        <title>Complete genome sequence of the type strain Cupriavidus necator N-1.</title>
        <authorList>
            <person name="Poehlein A."/>
            <person name="Kusian B."/>
            <person name="Friedrich B."/>
            <person name="Daniel R."/>
            <person name="Bowien B."/>
        </authorList>
    </citation>
    <scope>NUCLEOTIDE SEQUENCE [LARGE SCALE GENOMIC DNA]</scope>
    <source>
        <strain evidence="5">ATCC 43291 / DSM 13513 / CCUG 52238 / LMG 8453 / N-1</strain>
        <plasmid evidence="4 5">pBB1</plasmid>
    </source>
</reference>
<evidence type="ECO:0000313" key="4">
    <source>
        <dbReference type="EMBL" id="AEI81689.1"/>
    </source>
</evidence>
<dbReference type="PANTHER" id="PTHR43976">
    <property type="entry name" value="SHORT CHAIN DEHYDROGENASE"/>
    <property type="match status" value="1"/>
</dbReference>
<comment type="similarity">
    <text evidence="1 3">Belongs to the short-chain dehydrogenases/reductases (SDR) family.</text>
</comment>
<dbReference type="EMBL" id="CP002879">
    <property type="protein sequence ID" value="AEI81689.1"/>
    <property type="molecule type" value="Genomic_DNA"/>
</dbReference>
<dbReference type="InterPro" id="IPR036291">
    <property type="entry name" value="NAD(P)-bd_dom_sf"/>
</dbReference>
<dbReference type="Gene3D" id="3.40.50.720">
    <property type="entry name" value="NAD(P)-binding Rossmann-like Domain"/>
    <property type="match status" value="1"/>
</dbReference>
<sequence length="295" mass="31631">MRSLIKQASSVKLNCRHLNSRIQKGTAVSNSKVVVITGVSSGIGRATAAKFAQQGYRVFGTVRNSAKAQPISGVELVEMDIRDEASVQHGIQAIIAHAKRIDVLVNSAGVTLLGSTEETSIAEAQSLFDTNVFGILRTTQAVLPHMRAQRSGRIVNISSVLGFLPAPYMGLYSASKHAVEGMSETLDHEVRKFGIRVVLVEPSFTKTGLDTNAPHAASKISAYDDERNIVLQAIQKNVKDAPDPDGVATTIVDAAVGAWGMRRPPKGQAYLLSKLRRFMPAGPVDASLRKTFGLS</sequence>
<accession>F8GWB4</accession>
<dbReference type="NCBIfam" id="NF004823">
    <property type="entry name" value="PRK06179.1"/>
    <property type="match status" value="1"/>
</dbReference>
<evidence type="ECO:0000256" key="3">
    <source>
        <dbReference type="RuleBase" id="RU000363"/>
    </source>
</evidence>
<keyword evidence="4" id="KW-0614">Plasmid</keyword>
<dbReference type="KEGG" id="cnc:CNE_BB1p02650"/>
<dbReference type="PRINTS" id="PR00081">
    <property type="entry name" value="GDHRDH"/>
</dbReference>
<evidence type="ECO:0000256" key="2">
    <source>
        <dbReference type="ARBA" id="ARBA00023002"/>
    </source>
</evidence>
<evidence type="ECO:0000313" key="5">
    <source>
        <dbReference type="Proteomes" id="UP000006798"/>
    </source>
</evidence>
<organism evidence="4 5">
    <name type="scientific">Cupriavidus necator (strain ATCC 43291 / DSM 13513 / CCUG 52238 / LMG 8453 / N-1)</name>
    <name type="common">Ralstonia eutropha</name>
    <dbReference type="NCBI Taxonomy" id="1042878"/>
    <lineage>
        <taxon>Bacteria</taxon>
        <taxon>Pseudomonadati</taxon>
        <taxon>Pseudomonadota</taxon>
        <taxon>Betaproteobacteria</taxon>
        <taxon>Burkholderiales</taxon>
        <taxon>Burkholderiaceae</taxon>
        <taxon>Cupriavidus</taxon>
    </lineage>
</organism>
<dbReference type="SUPFAM" id="SSF51735">
    <property type="entry name" value="NAD(P)-binding Rossmann-fold domains"/>
    <property type="match status" value="1"/>
</dbReference>
<dbReference type="PANTHER" id="PTHR43976:SF16">
    <property type="entry name" value="SHORT-CHAIN DEHYDROGENASE_REDUCTASE FAMILY PROTEIN"/>
    <property type="match status" value="1"/>
</dbReference>
<dbReference type="Pfam" id="PF00106">
    <property type="entry name" value="adh_short"/>
    <property type="match status" value="1"/>
</dbReference>
<dbReference type="Proteomes" id="UP000006798">
    <property type="component" value="Plasmid pBB1"/>
</dbReference>
<dbReference type="EC" id="1.1.1.62" evidence="4"/>
<dbReference type="CDD" id="cd05374">
    <property type="entry name" value="17beta-HSD-like_SDR_c"/>
    <property type="match status" value="1"/>
</dbReference>
<evidence type="ECO:0000256" key="1">
    <source>
        <dbReference type="ARBA" id="ARBA00006484"/>
    </source>
</evidence>
<name>F8GWB4_CUPNN</name>
<dbReference type="GO" id="GO:0004303">
    <property type="term" value="F:estradiol 17-beta-dehydrogenase [NAD(P)+] activity"/>
    <property type="evidence" value="ECO:0007669"/>
    <property type="project" value="UniProtKB-EC"/>
</dbReference>
<protein>
    <submittedName>
        <fullName evidence="4">Short-chain dehydrogenase/reductase SDR</fullName>
        <ecNumber evidence="4">1.1.1.62</ecNumber>
    </submittedName>
</protein>
<dbReference type="InterPro" id="IPR051911">
    <property type="entry name" value="SDR_oxidoreductase"/>
</dbReference>
<geneLocation type="plasmid" evidence="4 5">
    <name>pBB1</name>
</geneLocation>
<keyword evidence="2 4" id="KW-0560">Oxidoreductase</keyword>
<dbReference type="InterPro" id="IPR002347">
    <property type="entry name" value="SDR_fam"/>
</dbReference>